<feature type="compositionally biased region" description="Basic and acidic residues" evidence="1">
    <location>
        <begin position="203"/>
        <end position="212"/>
    </location>
</feature>
<feature type="region of interest" description="Disordered" evidence="1">
    <location>
        <begin position="111"/>
        <end position="159"/>
    </location>
</feature>
<protein>
    <submittedName>
        <fullName evidence="2">Uncharacterized protein</fullName>
    </submittedName>
</protein>
<feature type="region of interest" description="Disordered" evidence="1">
    <location>
        <begin position="203"/>
        <end position="223"/>
    </location>
</feature>
<accession>A0A0F8XKW9</accession>
<feature type="compositionally biased region" description="Polar residues" evidence="1">
    <location>
        <begin position="119"/>
        <end position="128"/>
    </location>
</feature>
<organism evidence="2">
    <name type="scientific">marine sediment metagenome</name>
    <dbReference type="NCBI Taxonomy" id="412755"/>
    <lineage>
        <taxon>unclassified sequences</taxon>
        <taxon>metagenomes</taxon>
        <taxon>ecological metagenomes</taxon>
    </lineage>
</organism>
<gene>
    <name evidence="2" type="ORF">LCGC14_3011310</name>
</gene>
<reference evidence="2" key="1">
    <citation type="journal article" date="2015" name="Nature">
        <title>Complex archaea that bridge the gap between prokaryotes and eukaryotes.</title>
        <authorList>
            <person name="Spang A."/>
            <person name="Saw J.H."/>
            <person name="Jorgensen S.L."/>
            <person name="Zaremba-Niedzwiedzka K."/>
            <person name="Martijn J."/>
            <person name="Lind A.E."/>
            <person name="van Eijk R."/>
            <person name="Schleper C."/>
            <person name="Guy L."/>
            <person name="Ettema T.J."/>
        </authorList>
    </citation>
    <scope>NUCLEOTIDE SEQUENCE</scope>
</reference>
<evidence type="ECO:0000313" key="2">
    <source>
        <dbReference type="EMBL" id="KKK61740.1"/>
    </source>
</evidence>
<proteinExistence type="predicted"/>
<sequence>MTDPLPYDEQFQDAFGPGVIGDNKPPEDVDPVRDRLAENYAELIARHSSLLASEAERVPEVIEDEETAKDVSDYEGDLSKCLKALEGARVSEKEPFLTAGRAVDGFFGKLAGNPKGPWTSPSLNATKARTNDALTIFGRKKRDAERKRREEEERIAREAVEQARQEAEALDAAAMAAQADQVDTEKALDIAVEAENRAEQAEADLVKAERASDASAAELSRGKSDKGTGFGLVTFWDYRGLDRGAIDLEALRQHLPEEAIISAVKSFIKAGGRELEGVHIFENTRNRTRHGR</sequence>
<feature type="compositionally biased region" description="Basic and acidic residues" evidence="1">
    <location>
        <begin position="142"/>
        <end position="159"/>
    </location>
</feature>
<comment type="caution">
    <text evidence="2">The sequence shown here is derived from an EMBL/GenBank/DDBJ whole genome shotgun (WGS) entry which is preliminary data.</text>
</comment>
<feature type="region of interest" description="Disordered" evidence="1">
    <location>
        <begin position="1"/>
        <end position="27"/>
    </location>
</feature>
<evidence type="ECO:0000256" key="1">
    <source>
        <dbReference type="SAM" id="MobiDB-lite"/>
    </source>
</evidence>
<dbReference type="AlphaFoldDB" id="A0A0F8XKW9"/>
<dbReference type="EMBL" id="LAZR01062335">
    <property type="protein sequence ID" value="KKK61740.1"/>
    <property type="molecule type" value="Genomic_DNA"/>
</dbReference>
<name>A0A0F8XKW9_9ZZZZ</name>